<sequence>MKVLFATYPMAFHTPGGGEIQLLAYRKHLPAHGVDVTLFDQWNPRFLEHDVVHFFSCVGGSVHFCNFVKQLGLPLVVSSSLWVTEETKHLYPIGEIHHQFSLADRVVANSEIECDTLARIFDLPRAKFVSVLNGVEQSFYEPVAPELFRDESGIQDRFVLNVGNIEPRKNQLALIRAMKWFPGLKLVLIGHQRDPEYAQACFAEGGDQLIYAGTLAHDSLALRSAYAACEAFVLPSTLETPGLAALEAHAAGARIAVTKVGSTEEYFAQHVAYLDPFDVDSIVQSIRDALAQPRAASAGTSASTARDLTWQSVLSPLKDLYDALLTK</sequence>
<dbReference type="PANTHER" id="PTHR46401">
    <property type="entry name" value="GLYCOSYLTRANSFERASE WBBK-RELATED"/>
    <property type="match status" value="1"/>
</dbReference>
<dbReference type="Pfam" id="PF00534">
    <property type="entry name" value="Glycos_transf_1"/>
    <property type="match status" value="1"/>
</dbReference>
<dbReference type="AlphaFoldDB" id="A0A1H0ZZN7"/>
<dbReference type="OrthoDB" id="6501921at2"/>
<evidence type="ECO:0000259" key="2">
    <source>
        <dbReference type="Pfam" id="PF00534"/>
    </source>
</evidence>
<dbReference type="InterPro" id="IPR001296">
    <property type="entry name" value="Glyco_trans_1"/>
</dbReference>
<dbReference type="Proteomes" id="UP000183487">
    <property type="component" value="Unassembled WGS sequence"/>
</dbReference>
<keyword evidence="1 3" id="KW-0808">Transferase</keyword>
<dbReference type="PANTHER" id="PTHR46401:SF2">
    <property type="entry name" value="GLYCOSYLTRANSFERASE WBBK-RELATED"/>
    <property type="match status" value="1"/>
</dbReference>
<dbReference type="Gene3D" id="3.40.50.2000">
    <property type="entry name" value="Glycogen Phosphorylase B"/>
    <property type="match status" value="2"/>
</dbReference>
<dbReference type="EMBL" id="FNKP01000001">
    <property type="protein sequence ID" value="SDQ32885.1"/>
    <property type="molecule type" value="Genomic_DNA"/>
</dbReference>
<keyword evidence="4" id="KW-1185">Reference proteome</keyword>
<dbReference type="RefSeq" id="WP_074763228.1">
    <property type="nucleotide sequence ID" value="NZ_FNKP01000001.1"/>
</dbReference>
<organism evidence="3 4">
    <name type="scientific">Paraburkholderia fungorum</name>
    <dbReference type="NCBI Taxonomy" id="134537"/>
    <lineage>
        <taxon>Bacteria</taxon>
        <taxon>Pseudomonadati</taxon>
        <taxon>Pseudomonadota</taxon>
        <taxon>Betaproteobacteria</taxon>
        <taxon>Burkholderiales</taxon>
        <taxon>Burkholderiaceae</taxon>
        <taxon>Paraburkholderia</taxon>
    </lineage>
</organism>
<proteinExistence type="predicted"/>
<dbReference type="SUPFAM" id="SSF53756">
    <property type="entry name" value="UDP-Glycosyltransferase/glycogen phosphorylase"/>
    <property type="match status" value="1"/>
</dbReference>
<gene>
    <name evidence="3" type="ORF">SAMN05443245_0938</name>
</gene>
<reference evidence="4" key="1">
    <citation type="submission" date="2016-10" db="EMBL/GenBank/DDBJ databases">
        <authorList>
            <person name="Varghese N."/>
        </authorList>
    </citation>
    <scope>NUCLEOTIDE SEQUENCE [LARGE SCALE GENOMIC DNA]</scope>
    <source>
        <strain evidence="4">GAS106B</strain>
    </source>
</reference>
<dbReference type="GO" id="GO:0009103">
    <property type="term" value="P:lipopolysaccharide biosynthetic process"/>
    <property type="evidence" value="ECO:0007669"/>
    <property type="project" value="TreeGrafter"/>
</dbReference>
<name>A0A1H0ZZN7_9BURK</name>
<dbReference type="GO" id="GO:0016757">
    <property type="term" value="F:glycosyltransferase activity"/>
    <property type="evidence" value="ECO:0007669"/>
    <property type="project" value="InterPro"/>
</dbReference>
<evidence type="ECO:0000256" key="1">
    <source>
        <dbReference type="ARBA" id="ARBA00022679"/>
    </source>
</evidence>
<protein>
    <submittedName>
        <fullName evidence="3">Glycosyltransferase involved in cell wall bisynthesis</fullName>
    </submittedName>
</protein>
<feature type="domain" description="Glycosyl transferase family 1" evidence="2">
    <location>
        <begin position="153"/>
        <end position="294"/>
    </location>
</feature>
<evidence type="ECO:0000313" key="4">
    <source>
        <dbReference type="Proteomes" id="UP000183487"/>
    </source>
</evidence>
<accession>A0A1H0ZZN7</accession>
<evidence type="ECO:0000313" key="3">
    <source>
        <dbReference type="EMBL" id="SDQ32885.1"/>
    </source>
</evidence>